<organism evidence="1 2">
    <name type="scientific">Mycobacterium arosiense ATCC BAA-1401 = DSM 45069</name>
    <dbReference type="NCBI Taxonomy" id="1265311"/>
    <lineage>
        <taxon>Bacteria</taxon>
        <taxon>Bacillati</taxon>
        <taxon>Actinomycetota</taxon>
        <taxon>Actinomycetes</taxon>
        <taxon>Mycobacteriales</taxon>
        <taxon>Mycobacteriaceae</taxon>
        <taxon>Mycobacterium</taxon>
        <taxon>Mycobacterium avium complex (MAC)</taxon>
    </lineage>
</organism>
<comment type="caution">
    <text evidence="1">The sequence shown here is derived from an EMBL/GenBank/DDBJ whole genome shotgun (WGS) entry which is preliminary data.</text>
</comment>
<dbReference type="EMBL" id="MVHG01000198">
    <property type="protein sequence ID" value="ORA06518.1"/>
    <property type="molecule type" value="Genomic_DNA"/>
</dbReference>
<name>A0A1W9Z2F8_MYCAI</name>
<dbReference type="Gene3D" id="1.10.357.10">
    <property type="entry name" value="Tetracycline Repressor, domain 2"/>
    <property type="match status" value="1"/>
</dbReference>
<proteinExistence type="predicted"/>
<evidence type="ECO:0000313" key="1">
    <source>
        <dbReference type="EMBL" id="ORA06518.1"/>
    </source>
</evidence>
<accession>A0A1W9Z2F8</accession>
<evidence type="ECO:0000313" key="2">
    <source>
        <dbReference type="Proteomes" id="UP000192707"/>
    </source>
</evidence>
<reference evidence="1 2" key="1">
    <citation type="submission" date="2016-12" db="EMBL/GenBank/DDBJ databases">
        <title>The new phylogeny of genus Mycobacterium.</title>
        <authorList>
            <person name="Tortoli E."/>
            <person name="Trovato A."/>
            <person name="Cirillo D.M."/>
        </authorList>
    </citation>
    <scope>NUCLEOTIDE SEQUENCE [LARGE SCALE GENOMIC DNA]</scope>
    <source>
        <strain evidence="1 2">DSM 45069</strain>
    </source>
</reference>
<gene>
    <name evidence="1" type="ORF">BST14_28150</name>
</gene>
<dbReference type="Proteomes" id="UP000192707">
    <property type="component" value="Unassembled WGS sequence"/>
</dbReference>
<keyword evidence="2" id="KW-1185">Reference proteome</keyword>
<protein>
    <submittedName>
        <fullName evidence="1">Uncharacterized protein</fullName>
    </submittedName>
</protein>
<dbReference type="AlphaFoldDB" id="A0A1W9Z2F8"/>
<sequence>MFRESMKLVLPSDLLTTQLSSKEDELGRRVLRTYLSIWEQPDTAASMASIAQSATLNSDANHALWFPA</sequence>